<sequence>MKAIEIDATEARERLKELGEGWAISEDGKSLQRDFKFRNFNEAFGFMARSALSAEKLNHHPDWFNCWNRVNVKLTTHDKGGLTDLDFRLAKAMNRASAGL</sequence>
<dbReference type="RefSeq" id="WP_271089142.1">
    <property type="nucleotide sequence ID" value="NZ_JAPJZH010000004.1"/>
</dbReference>
<dbReference type="EMBL" id="JAPJZH010000004">
    <property type="protein sequence ID" value="MDA4845515.1"/>
    <property type="molecule type" value="Genomic_DNA"/>
</dbReference>
<dbReference type="Proteomes" id="UP001148313">
    <property type="component" value="Unassembled WGS sequence"/>
</dbReference>
<comment type="similarity">
    <text evidence="2 4">Belongs to the pterin-4-alpha-carbinolamine dehydratase family.</text>
</comment>
<comment type="caution">
    <text evidence="5">The sequence shown here is derived from an EMBL/GenBank/DDBJ whole genome shotgun (WGS) entry which is preliminary data.</text>
</comment>
<protein>
    <recommendedName>
        <fullName evidence="4">Putative pterin-4-alpha-carbinolamine dehydratase</fullName>
        <shortName evidence="4">PHS</shortName>
        <ecNumber evidence="4">4.2.1.96</ecNumber>
    </recommendedName>
    <alternativeName>
        <fullName evidence="4">4-alpha-hydroxy-tetrahydropterin dehydratase</fullName>
    </alternativeName>
    <alternativeName>
        <fullName evidence="4">Pterin carbinolamine dehydratase</fullName>
        <shortName evidence="4">PCD</shortName>
    </alternativeName>
</protein>
<dbReference type="NCBIfam" id="NF002018">
    <property type="entry name" value="PRK00823.1-3"/>
    <property type="match status" value="1"/>
</dbReference>
<dbReference type="PANTHER" id="PTHR12599:SF0">
    <property type="entry name" value="PTERIN-4-ALPHA-CARBINOLAMINE DEHYDRATASE"/>
    <property type="match status" value="1"/>
</dbReference>
<dbReference type="Gene3D" id="3.30.1360.20">
    <property type="entry name" value="Transcriptional coactivator/pterin dehydratase"/>
    <property type="match status" value="1"/>
</dbReference>
<keyword evidence="6" id="KW-1185">Reference proteome</keyword>
<dbReference type="HAMAP" id="MF_00434">
    <property type="entry name" value="Pterin_4_alpha"/>
    <property type="match status" value="1"/>
</dbReference>
<evidence type="ECO:0000256" key="1">
    <source>
        <dbReference type="ARBA" id="ARBA00001554"/>
    </source>
</evidence>
<organism evidence="5 6">
    <name type="scientific">Hoeflea poritis</name>
    <dbReference type="NCBI Taxonomy" id="2993659"/>
    <lineage>
        <taxon>Bacteria</taxon>
        <taxon>Pseudomonadati</taxon>
        <taxon>Pseudomonadota</taxon>
        <taxon>Alphaproteobacteria</taxon>
        <taxon>Hyphomicrobiales</taxon>
        <taxon>Rhizobiaceae</taxon>
        <taxon>Hoeflea</taxon>
    </lineage>
</organism>
<proteinExistence type="inferred from homology"/>
<reference evidence="5" key="1">
    <citation type="submission" date="2022-11" db="EMBL/GenBank/DDBJ databases">
        <title>Hoeflea poritis sp. nov., isolated from scleractinian coral Porites lutea.</title>
        <authorList>
            <person name="Zhang G."/>
            <person name="Wei Q."/>
            <person name="Cai L."/>
        </authorList>
    </citation>
    <scope>NUCLEOTIDE SEQUENCE</scope>
    <source>
        <strain evidence="5">E7-10</strain>
    </source>
</reference>
<dbReference type="Pfam" id="PF01329">
    <property type="entry name" value="Pterin_4a"/>
    <property type="match status" value="1"/>
</dbReference>
<dbReference type="SUPFAM" id="SSF55248">
    <property type="entry name" value="PCD-like"/>
    <property type="match status" value="1"/>
</dbReference>
<evidence type="ECO:0000313" key="6">
    <source>
        <dbReference type="Proteomes" id="UP001148313"/>
    </source>
</evidence>
<comment type="catalytic activity">
    <reaction evidence="1 4">
        <text>(4aS,6R)-4a-hydroxy-L-erythro-5,6,7,8-tetrahydrobiopterin = (6R)-L-erythro-6,7-dihydrobiopterin + H2O</text>
        <dbReference type="Rhea" id="RHEA:11920"/>
        <dbReference type="ChEBI" id="CHEBI:15377"/>
        <dbReference type="ChEBI" id="CHEBI:15642"/>
        <dbReference type="ChEBI" id="CHEBI:43120"/>
        <dbReference type="EC" id="4.2.1.96"/>
    </reaction>
</comment>
<dbReference type="PANTHER" id="PTHR12599">
    <property type="entry name" value="PTERIN-4-ALPHA-CARBINOLAMINE DEHYDRATASE"/>
    <property type="match status" value="1"/>
</dbReference>
<dbReference type="InterPro" id="IPR001533">
    <property type="entry name" value="Pterin_deHydtase"/>
</dbReference>
<gene>
    <name evidence="5" type="ORF">OOZ53_09165</name>
</gene>
<accession>A0ABT4VLH1</accession>
<evidence type="ECO:0000256" key="3">
    <source>
        <dbReference type="ARBA" id="ARBA00023239"/>
    </source>
</evidence>
<dbReference type="EC" id="4.2.1.96" evidence="4"/>
<keyword evidence="3 4" id="KW-0456">Lyase</keyword>
<evidence type="ECO:0000256" key="2">
    <source>
        <dbReference type="ARBA" id="ARBA00006472"/>
    </source>
</evidence>
<dbReference type="InterPro" id="IPR036428">
    <property type="entry name" value="PCD_sf"/>
</dbReference>
<evidence type="ECO:0000256" key="4">
    <source>
        <dbReference type="HAMAP-Rule" id="MF_00434"/>
    </source>
</evidence>
<name>A0ABT4VLH1_9HYPH</name>
<dbReference type="CDD" id="cd00914">
    <property type="entry name" value="PCD_DCoH_subfamily_b"/>
    <property type="match status" value="1"/>
</dbReference>
<dbReference type="GO" id="GO:0008124">
    <property type="term" value="F:4-alpha-hydroxytetrahydrobiopterin dehydratase activity"/>
    <property type="evidence" value="ECO:0007669"/>
    <property type="project" value="UniProtKB-EC"/>
</dbReference>
<evidence type="ECO:0000313" key="5">
    <source>
        <dbReference type="EMBL" id="MDA4845515.1"/>
    </source>
</evidence>